<gene>
    <name evidence="7" type="ORF">POTOM_009717</name>
</gene>
<evidence type="ECO:0000256" key="5">
    <source>
        <dbReference type="ARBA" id="ARBA00023136"/>
    </source>
</evidence>
<organism evidence="7 8">
    <name type="scientific">Populus tomentosa</name>
    <name type="common">Chinese white poplar</name>
    <dbReference type="NCBI Taxonomy" id="118781"/>
    <lineage>
        <taxon>Eukaryota</taxon>
        <taxon>Viridiplantae</taxon>
        <taxon>Streptophyta</taxon>
        <taxon>Embryophyta</taxon>
        <taxon>Tracheophyta</taxon>
        <taxon>Spermatophyta</taxon>
        <taxon>Magnoliopsida</taxon>
        <taxon>eudicotyledons</taxon>
        <taxon>Gunneridae</taxon>
        <taxon>Pentapetalae</taxon>
        <taxon>rosids</taxon>
        <taxon>fabids</taxon>
        <taxon>Malpighiales</taxon>
        <taxon>Salicaceae</taxon>
        <taxon>Saliceae</taxon>
        <taxon>Populus</taxon>
    </lineage>
</organism>
<dbReference type="Pfam" id="PF05055">
    <property type="entry name" value="DUF677"/>
    <property type="match status" value="1"/>
</dbReference>
<comment type="subcellular location">
    <subcellularLocation>
        <location evidence="1">Membrane</location>
    </subcellularLocation>
</comment>
<evidence type="ECO:0000313" key="8">
    <source>
        <dbReference type="Proteomes" id="UP000886885"/>
    </source>
</evidence>
<dbReference type="InterPro" id="IPR007749">
    <property type="entry name" value="DUF677"/>
</dbReference>
<sequence length="432" mass="49180">MLLRQTEGKEPKPAIKFPVRGEDSSANLALKLANELEKGFIRQRCMHSLLLESVRKLPLLRTDQTKIYKHMMWGKFRASKNRKDGKEFSDACKSLNVNEEYLSALRTQSFADFFTKAQSLVNGPSFSTHCHRKFSEILLEPGQESIPVILESALLSRVPELKGLMLNYFDVSAEASYICSHLLKNINQIQSSYVFIQRVLNSIDDYSPEKVKLIVSELNSFIIQSNPFSTPDKHDFKLINDRYLLVLNHLKSKRNKVARKMKLIACIHKAAGICIAAACSLVAITTIVLAAHTLTALVMGPAIFSLPLKHFKKQLTSFKFLRSGFLRKVGQQLDVAAKGTYILNRDFDTISSLVSRLHDEVEHDKAMIQFCLERIQDKFSLQVIKELKKSDIGFRKQVEELEEHLYLCLLTINRARALVVEEITASSREHLK</sequence>
<dbReference type="GO" id="GO:0016020">
    <property type="term" value="C:membrane"/>
    <property type="evidence" value="ECO:0007669"/>
    <property type="project" value="UniProtKB-SubCell"/>
</dbReference>
<evidence type="ECO:0000256" key="1">
    <source>
        <dbReference type="ARBA" id="ARBA00004370"/>
    </source>
</evidence>
<feature type="transmembrane region" description="Helical" evidence="6">
    <location>
        <begin position="263"/>
        <end position="283"/>
    </location>
</feature>
<name>A0A8X8A925_POPTO</name>
<dbReference type="AlphaFoldDB" id="A0A8X8A925"/>
<dbReference type="PANTHER" id="PTHR31113">
    <property type="entry name" value="UPF0496 PROTEIN 3-RELATED"/>
    <property type="match status" value="1"/>
</dbReference>
<evidence type="ECO:0000313" key="7">
    <source>
        <dbReference type="EMBL" id="KAG6784034.1"/>
    </source>
</evidence>
<keyword evidence="5 6" id="KW-0472">Membrane</keyword>
<dbReference type="OrthoDB" id="776561at2759"/>
<keyword evidence="8" id="KW-1185">Reference proteome</keyword>
<comment type="similarity">
    <text evidence="2">Belongs to the UPF0496 family.</text>
</comment>
<evidence type="ECO:0000256" key="3">
    <source>
        <dbReference type="ARBA" id="ARBA00022692"/>
    </source>
</evidence>
<dbReference type="PANTHER" id="PTHR31113:SF2">
    <property type="entry name" value="OS04G0423200 PROTEIN"/>
    <property type="match status" value="1"/>
</dbReference>
<evidence type="ECO:0000256" key="4">
    <source>
        <dbReference type="ARBA" id="ARBA00022989"/>
    </source>
</evidence>
<dbReference type="Proteomes" id="UP000886885">
    <property type="component" value="Chromosome 2D"/>
</dbReference>
<reference evidence="7" key="1">
    <citation type="journal article" date="2020" name="bioRxiv">
        <title>Hybrid origin of Populus tomentosa Carr. identified through genome sequencing and phylogenomic analysis.</title>
        <authorList>
            <person name="An X."/>
            <person name="Gao K."/>
            <person name="Chen Z."/>
            <person name="Li J."/>
            <person name="Yang X."/>
            <person name="Yang X."/>
            <person name="Zhou J."/>
            <person name="Guo T."/>
            <person name="Zhao T."/>
            <person name="Huang S."/>
            <person name="Miao D."/>
            <person name="Khan W.U."/>
            <person name="Rao P."/>
            <person name="Ye M."/>
            <person name="Lei B."/>
            <person name="Liao W."/>
            <person name="Wang J."/>
            <person name="Ji L."/>
            <person name="Li Y."/>
            <person name="Guo B."/>
            <person name="Mustafa N.S."/>
            <person name="Li S."/>
            <person name="Yun Q."/>
            <person name="Keller S.R."/>
            <person name="Mao J."/>
            <person name="Zhang R."/>
            <person name="Strauss S.H."/>
        </authorList>
    </citation>
    <scope>NUCLEOTIDE SEQUENCE</scope>
    <source>
        <strain evidence="7">GM15</strain>
        <tissue evidence="7">Leaf</tissue>
    </source>
</reference>
<evidence type="ECO:0000256" key="2">
    <source>
        <dbReference type="ARBA" id="ARBA00009074"/>
    </source>
</evidence>
<comment type="caution">
    <text evidence="7">The sequence shown here is derived from an EMBL/GenBank/DDBJ whole genome shotgun (WGS) entry which is preliminary data.</text>
</comment>
<keyword evidence="3 6" id="KW-0812">Transmembrane</keyword>
<accession>A0A8X8A925</accession>
<feature type="transmembrane region" description="Helical" evidence="6">
    <location>
        <begin position="289"/>
        <end position="308"/>
    </location>
</feature>
<keyword evidence="4 6" id="KW-1133">Transmembrane helix</keyword>
<evidence type="ECO:0000256" key="6">
    <source>
        <dbReference type="SAM" id="Phobius"/>
    </source>
</evidence>
<proteinExistence type="inferred from homology"/>
<dbReference type="EMBL" id="JAAWWB010000004">
    <property type="protein sequence ID" value="KAG6784034.1"/>
    <property type="molecule type" value="Genomic_DNA"/>
</dbReference>
<protein>
    <submittedName>
        <fullName evidence="7">Uncharacterized protein</fullName>
    </submittedName>
</protein>